<comment type="pathway">
    <text evidence="1 10">Nucleoside biosynthesis; alpha-ribazole biosynthesis; alpha-ribazole from 5,6-dimethylbenzimidazole: step 1/2.</text>
</comment>
<evidence type="ECO:0000256" key="8">
    <source>
        <dbReference type="ARBA" id="ARBA00030686"/>
    </source>
</evidence>
<keyword evidence="5 10" id="KW-0169">Cobalamin biosynthesis</keyword>
<protein>
    <recommendedName>
        <fullName evidence="4 10">Nicotinate-nucleotide--dimethylbenzimidazole phosphoribosyltransferase</fullName>
        <shortName evidence="10">NN:DBI PRT</shortName>
        <ecNumber evidence="3 10">2.4.2.21</ecNumber>
    </recommendedName>
    <alternativeName>
        <fullName evidence="8 10">N(1)-alpha-phosphoribosyltransferase</fullName>
    </alternativeName>
</protein>
<dbReference type="GO" id="GO:0008939">
    <property type="term" value="F:nicotinate-nucleotide-dimethylbenzimidazole phosphoribosyltransferase activity"/>
    <property type="evidence" value="ECO:0007669"/>
    <property type="project" value="UniProtKB-UniRule"/>
</dbReference>
<evidence type="ECO:0000256" key="7">
    <source>
        <dbReference type="ARBA" id="ARBA00022679"/>
    </source>
</evidence>
<dbReference type="RefSeq" id="WP_111346557.1">
    <property type="nucleotide sequence ID" value="NZ_QHHQ01000003.1"/>
</dbReference>
<dbReference type="Pfam" id="PF02277">
    <property type="entry name" value="DBI_PRT"/>
    <property type="match status" value="1"/>
</dbReference>
<evidence type="ECO:0000256" key="2">
    <source>
        <dbReference type="ARBA" id="ARBA00007110"/>
    </source>
</evidence>
<keyword evidence="7 10" id="KW-0808">Transferase</keyword>
<dbReference type="PANTHER" id="PTHR43463:SF1">
    <property type="entry name" value="NICOTINATE-NUCLEOTIDE--DIMETHYLBENZIMIDAZOLE PHOSPHORIBOSYLTRANSFERASE"/>
    <property type="match status" value="1"/>
</dbReference>
<dbReference type="GO" id="GO:0009236">
    <property type="term" value="P:cobalamin biosynthetic process"/>
    <property type="evidence" value="ECO:0007669"/>
    <property type="project" value="UniProtKB-UniRule"/>
</dbReference>
<evidence type="ECO:0000313" key="11">
    <source>
        <dbReference type="EMBL" id="RAI00531.1"/>
    </source>
</evidence>
<dbReference type="Proteomes" id="UP000249590">
    <property type="component" value="Unassembled WGS sequence"/>
</dbReference>
<keyword evidence="6 10" id="KW-0328">Glycosyltransferase</keyword>
<proteinExistence type="inferred from homology"/>
<dbReference type="SUPFAM" id="SSF52733">
    <property type="entry name" value="Nicotinate mononucleotide:5,6-dimethylbenzimidazole phosphoribosyltransferase (CobT)"/>
    <property type="match status" value="1"/>
</dbReference>
<dbReference type="InterPro" id="IPR023195">
    <property type="entry name" value="Nict_dMeBzImd_PRibTrfase_N"/>
</dbReference>
<evidence type="ECO:0000256" key="9">
    <source>
        <dbReference type="ARBA" id="ARBA00047340"/>
    </source>
</evidence>
<dbReference type="Gene3D" id="1.10.1610.10">
    <property type="match status" value="1"/>
</dbReference>
<evidence type="ECO:0000313" key="12">
    <source>
        <dbReference type="Proteomes" id="UP000249590"/>
    </source>
</evidence>
<name>A0A8B2NVZ9_9HYPH</name>
<sequence>MTDRSPFEDFRALARADRPDTAAAVAATRAREAQLTKPAGSLGRLEAISEWLASVTGRAPPAVDRPRVVVFAASHGVADRGVSAFPSSVNAQMLANFREGKAAINQICGAYGIGLSVFDLAVDVPTGDIAEVDAFASERDTAATLAFGLEAIANNVDLLGLGEMGIGNTTVAAALCAAILGGSGADWAGPGTGVTGSALARKAEVIDLAVARVAGETDPFILLQRIGGREIAAMAGAILAARSQGVPVVVDGYVATSAAVVVHAMNPAAIDHCIFAHRSAEPAHARAMAALGVEPLLDLGMRLGEGTGAALAMGLIKAAAACHSGMATFAEAGVDGPA</sequence>
<dbReference type="InterPro" id="IPR036087">
    <property type="entry name" value="Nict_dMeBzImd_PRibTrfase_sf"/>
</dbReference>
<accession>A0A8B2NVZ9</accession>
<reference evidence="11 12" key="1">
    <citation type="submission" date="2018-05" db="EMBL/GenBank/DDBJ databases">
        <title>Acuticoccus sediminis sp. nov., isolated from deep-sea sediment of Indian Ocean.</title>
        <authorList>
            <person name="Liu X."/>
            <person name="Lai Q."/>
            <person name="Du Y."/>
            <person name="Sun F."/>
            <person name="Zhang X."/>
            <person name="Wang S."/>
            <person name="Shao Z."/>
        </authorList>
    </citation>
    <scope>NUCLEOTIDE SEQUENCE [LARGE SCALE GENOMIC DNA]</scope>
    <source>
        <strain evidence="11 12">PTG4-2</strain>
    </source>
</reference>
<dbReference type="PANTHER" id="PTHR43463">
    <property type="entry name" value="NICOTINATE-NUCLEOTIDE--DIMETHYLBENZIMIDAZOLE PHOSPHORIBOSYLTRANSFERASE"/>
    <property type="match status" value="1"/>
</dbReference>
<dbReference type="CDD" id="cd02439">
    <property type="entry name" value="DMB-PRT_CobT"/>
    <property type="match status" value="1"/>
</dbReference>
<comment type="catalytic activity">
    <reaction evidence="9 10">
        <text>5,6-dimethylbenzimidazole + nicotinate beta-D-ribonucleotide = alpha-ribazole 5'-phosphate + nicotinate + H(+)</text>
        <dbReference type="Rhea" id="RHEA:11196"/>
        <dbReference type="ChEBI" id="CHEBI:15378"/>
        <dbReference type="ChEBI" id="CHEBI:15890"/>
        <dbReference type="ChEBI" id="CHEBI:32544"/>
        <dbReference type="ChEBI" id="CHEBI:57502"/>
        <dbReference type="ChEBI" id="CHEBI:57918"/>
        <dbReference type="EC" id="2.4.2.21"/>
    </reaction>
</comment>
<comment type="caution">
    <text evidence="11">The sequence shown here is derived from an EMBL/GenBank/DDBJ whole genome shotgun (WGS) entry which is preliminary data.</text>
</comment>
<dbReference type="OrthoDB" id="9781491at2"/>
<evidence type="ECO:0000256" key="10">
    <source>
        <dbReference type="HAMAP-Rule" id="MF_00230"/>
    </source>
</evidence>
<dbReference type="AlphaFoldDB" id="A0A8B2NVZ9"/>
<comment type="similarity">
    <text evidence="2 10">Belongs to the CobT family.</text>
</comment>
<keyword evidence="12" id="KW-1185">Reference proteome</keyword>
<dbReference type="Gene3D" id="3.40.50.10210">
    <property type="match status" value="1"/>
</dbReference>
<comment type="function">
    <text evidence="10">Catalyzes the synthesis of alpha-ribazole-5'-phosphate from nicotinate mononucleotide (NAMN) and 5,6-dimethylbenzimidazole (DMB).</text>
</comment>
<dbReference type="InterPro" id="IPR003200">
    <property type="entry name" value="Nict_dMeBzImd_PRibTrfase"/>
</dbReference>
<gene>
    <name evidence="10 11" type="primary">cobT</name>
    <name evidence="11" type="ORF">DLJ53_14800</name>
</gene>
<dbReference type="UniPathway" id="UPA00061">
    <property type="reaction ID" value="UER00516"/>
</dbReference>
<dbReference type="NCBIfam" id="NF000996">
    <property type="entry name" value="PRK00105.1"/>
    <property type="match status" value="1"/>
</dbReference>
<dbReference type="HAMAP" id="MF_00230">
    <property type="entry name" value="CobT"/>
    <property type="match status" value="1"/>
</dbReference>
<dbReference type="InterPro" id="IPR017846">
    <property type="entry name" value="Nict_dMeBzImd_PRibTrfase_bact"/>
</dbReference>
<dbReference type="NCBIfam" id="TIGR03160">
    <property type="entry name" value="cobT_DBIPRT"/>
    <property type="match status" value="1"/>
</dbReference>
<organism evidence="11 12">
    <name type="scientific">Acuticoccus sediminis</name>
    <dbReference type="NCBI Taxonomy" id="2184697"/>
    <lineage>
        <taxon>Bacteria</taxon>
        <taxon>Pseudomonadati</taxon>
        <taxon>Pseudomonadota</taxon>
        <taxon>Alphaproteobacteria</taxon>
        <taxon>Hyphomicrobiales</taxon>
        <taxon>Amorphaceae</taxon>
        <taxon>Acuticoccus</taxon>
    </lineage>
</organism>
<evidence type="ECO:0000256" key="3">
    <source>
        <dbReference type="ARBA" id="ARBA00011991"/>
    </source>
</evidence>
<evidence type="ECO:0000256" key="1">
    <source>
        <dbReference type="ARBA" id="ARBA00005049"/>
    </source>
</evidence>
<evidence type="ECO:0000256" key="5">
    <source>
        <dbReference type="ARBA" id="ARBA00022573"/>
    </source>
</evidence>
<evidence type="ECO:0000256" key="6">
    <source>
        <dbReference type="ARBA" id="ARBA00022676"/>
    </source>
</evidence>
<feature type="active site" description="Proton acceptor" evidence="10">
    <location>
        <position position="305"/>
    </location>
</feature>
<dbReference type="EMBL" id="QHHQ01000003">
    <property type="protein sequence ID" value="RAI00531.1"/>
    <property type="molecule type" value="Genomic_DNA"/>
</dbReference>
<evidence type="ECO:0000256" key="4">
    <source>
        <dbReference type="ARBA" id="ARBA00015486"/>
    </source>
</evidence>
<dbReference type="EC" id="2.4.2.21" evidence="3 10"/>